<proteinExistence type="predicted"/>
<dbReference type="EMBL" id="CM046110">
    <property type="protein sequence ID" value="KAI8422131.1"/>
    <property type="molecule type" value="Genomic_DNA"/>
</dbReference>
<name>A0ACC0JDI6_CHOFU</name>
<protein>
    <submittedName>
        <fullName evidence="1">Uncharacterized protein</fullName>
    </submittedName>
</protein>
<comment type="caution">
    <text evidence="1">The sequence shown here is derived from an EMBL/GenBank/DDBJ whole genome shotgun (WGS) entry which is preliminary data.</text>
</comment>
<organism evidence="1 2">
    <name type="scientific">Choristoneura fumiferana</name>
    <name type="common">Spruce budworm moth</name>
    <name type="synonym">Archips fumiferana</name>
    <dbReference type="NCBI Taxonomy" id="7141"/>
    <lineage>
        <taxon>Eukaryota</taxon>
        <taxon>Metazoa</taxon>
        <taxon>Ecdysozoa</taxon>
        <taxon>Arthropoda</taxon>
        <taxon>Hexapoda</taxon>
        <taxon>Insecta</taxon>
        <taxon>Pterygota</taxon>
        <taxon>Neoptera</taxon>
        <taxon>Endopterygota</taxon>
        <taxon>Lepidoptera</taxon>
        <taxon>Glossata</taxon>
        <taxon>Ditrysia</taxon>
        <taxon>Tortricoidea</taxon>
        <taxon>Tortricidae</taxon>
        <taxon>Tortricinae</taxon>
        <taxon>Choristoneura</taxon>
    </lineage>
</organism>
<evidence type="ECO:0000313" key="2">
    <source>
        <dbReference type="Proteomes" id="UP001064048"/>
    </source>
</evidence>
<dbReference type="Proteomes" id="UP001064048">
    <property type="component" value="Chromosome 10"/>
</dbReference>
<accession>A0ACC0JDI6</accession>
<evidence type="ECO:0000313" key="1">
    <source>
        <dbReference type="EMBL" id="KAI8422131.1"/>
    </source>
</evidence>
<sequence length="294" mass="32616">MDNQYYYKLMASYLSKRNCDESFMRYFFGKSSPKKTPEELERADERKRRLQRERSRRYRALKNARRQHEGGGADDAAPPAWAKPRSAPEDEPSDCDEPPTLCDLSYDDAWRAPAFSDGASDDNSTHSAGSCSARRAAAAPPPPPPRPRAACATCWPSQTPSWTTPLCTASCSTGCRRSRRAARCPPPAVLHRSCCYTLCIGFDLSHLIRTCSTTYWTPVVIVLKIYITGINESVTIAGGTRTVLCGRARGRRRPRGSRARPAPATLPAARAPSDMRSSAMYKITYVAKKKQVTT</sequence>
<gene>
    <name evidence="1" type="ORF">MSG28_006047</name>
</gene>
<reference evidence="1 2" key="1">
    <citation type="journal article" date="2022" name="Genome Biol. Evol.">
        <title>The Spruce Budworm Genome: Reconstructing the Evolutionary History of Antifreeze Proteins.</title>
        <authorList>
            <person name="Beliveau C."/>
            <person name="Gagne P."/>
            <person name="Picq S."/>
            <person name="Vernygora O."/>
            <person name="Keeling C.I."/>
            <person name="Pinkney K."/>
            <person name="Doucet D."/>
            <person name="Wen F."/>
            <person name="Johnston J.S."/>
            <person name="Maaroufi H."/>
            <person name="Boyle B."/>
            <person name="Laroche J."/>
            <person name="Dewar K."/>
            <person name="Juretic N."/>
            <person name="Blackburn G."/>
            <person name="Nisole A."/>
            <person name="Brunet B."/>
            <person name="Brandao M."/>
            <person name="Lumley L."/>
            <person name="Duan J."/>
            <person name="Quan G."/>
            <person name="Lucarotti C.J."/>
            <person name="Roe A.D."/>
            <person name="Sperling F.A.H."/>
            <person name="Levesque R.C."/>
            <person name="Cusson M."/>
        </authorList>
    </citation>
    <scope>NUCLEOTIDE SEQUENCE [LARGE SCALE GENOMIC DNA]</scope>
    <source>
        <strain evidence="1">Glfc:IPQL:Cfum</strain>
    </source>
</reference>
<keyword evidence="2" id="KW-1185">Reference proteome</keyword>